<dbReference type="CDD" id="cd07750">
    <property type="entry name" value="PolyPPase_VTC_like"/>
    <property type="match status" value="1"/>
</dbReference>
<name>A0ABV1D5X3_9FIRM</name>
<proteinExistence type="predicted"/>
<dbReference type="SUPFAM" id="SSF55154">
    <property type="entry name" value="CYTH-like phosphatases"/>
    <property type="match status" value="1"/>
</dbReference>
<sequence>MAQEVFKRYEKKYLLTQEQYQKLMLILGGVMDMDVYGHHTICNIYLDTPDYELIRTSIEKPVYKEKVRMRCYGARVNDSSPVFLELKKKYDSVVYKRRVGMDMETARRYVCYGIHPGQDGQIFREVDYAVRRYGLRPMAYISYERDAYTCQMDRELRITFDSSILGRLGDLDLRVEPYGKCLLPQEQILMEVKIPGAMPVWLSRIFAEQGIFPSAYSKYGTFYETYIYPARMTGYEEMAGYHTTRQEYMQGGIICA</sequence>
<evidence type="ECO:0000259" key="1">
    <source>
        <dbReference type="Pfam" id="PF09359"/>
    </source>
</evidence>
<evidence type="ECO:0000313" key="2">
    <source>
        <dbReference type="EMBL" id="MEQ2425810.1"/>
    </source>
</evidence>
<dbReference type="InterPro" id="IPR042267">
    <property type="entry name" value="VTC_sf"/>
</dbReference>
<evidence type="ECO:0000313" key="3">
    <source>
        <dbReference type="Proteomes" id="UP001454086"/>
    </source>
</evidence>
<protein>
    <submittedName>
        <fullName evidence="2">Polyphosphate polymerase domain-containing protein</fullName>
    </submittedName>
</protein>
<dbReference type="Gene3D" id="3.20.100.30">
    <property type="entry name" value="VTC, catalytic tunnel domain"/>
    <property type="match status" value="1"/>
</dbReference>
<dbReference type="EMBL" id="JBBMFM010000042">
    <property type="protein sequence ID" value="MEQ2425810.1"/>
    <property type="molecule type" value="Genomic_DNA"/>
</dbReference>
<gene>
    <name evidence="2" type="ORF">WMQ36_12550</name>
</gene>
<organism evidence="2 3">
    <name type="scientific">Enterocloster hominis</name>
    <name type="common">ex Hitch et al. 2024</name>
    <dbReference type="NCBI Taxonomy" id="1917870"/>
    <lineage>
        <taxon>Bacteria</taxon>
        <taxon>Bacillati</taxon>
        <taxon>Bacillota</taxon>
        <taxon>Clostridia</taxon>
        <taxon>Lachnospirales</taxon>
        <taxon>Lachnospiraceae</taxon>
        <taxon>Enterocloster</taxon>
    </lineage>
</organism>
<dbReference type="InterPro" id="IPR018966">
    <property type="entry name" value="VTC_domain"/>
</dbReference>
<dbReference type="InterPro" id="IPR033469">
    <property type="entry name" value="CYTH-like_dom_sf"/>
</dbReference>
<keyword evidence="3" id="KW-1185">Reference proteome</keyword>
<accession>A0ABV1D5X3</accession>
<dbReference type="Proteomes" id="UP001454086">
    <property type="component" value="Unassembled WGS sequence"/>
</dbReference>
<dbReference type="RefSeq" id="WP_008720980.1">
    <property type="nucleotide sequence ID" value="NZ_JBBMFM010000042.1"/>
</dbReference>
<feature type="domain" description="VTC" evidence="1">
    <location>
        <begin position="7"/>
        <end position="223"/>
    </location>
</feature>
<comment type="caution">
    <text evidence="2">The sequence shown here is derived from an EMBL/GenBank/DDBJ whole genome shotgun (WGS) entry which is preliminary data.</text>
</comment>
<dbReference type="Pfam" id="PF09359">
    <property type="entry name" value="VTC"/>
    <property type="match status" value="1"/>
</dbReference>
<reference evidence="2 3" key="1">
    <citation type="submission" date="2024-03" db="EMBL/GenBank/DDBJ databases">
        <title>Human intestinal bacterial collection.</title>
        <authorList>
            <person name="Pauvert C."/>
            <person name="Hitch T.C.A."/>
            <person name="Clavel T."/>
        </authorList>
    </citation>
    <scope>NUCLEOTIDE SEQUENCE [LARGE SCALE GENOMIC DNA]</scope>
    <source>
        <strain evidence="2 3">CLA-SR-H021</strain>
    </source>
</reference>